<dbReference type="OrthoDB" id="1901124at2"/>
<protein>
    <recommendedName>
        <fullName evidence="3">Nucleotidyltransferase</fullName>
    </recommendedName>
</protein>
<organism evidence="1 2">
    <name type="scientific">Floricoccus tropicus</name>
    <dbReference type="NCBI Taxonomy" id="1859473"/>
    <lineage>
        <taxon>Bacteria</taxon>
        <taxon>Bacillati</taxon>
        <taxon>Bacillota</taxon>
        <taxon>Bacilli</taxon>
        <taxon>Lactobacillales</taxon>
        <taxon>Streptococcaceae</taxon>
        <taxon>Floricoccus</taxon>
    </lineage>
</organism>
<accession>A0A1E8GP75</accession>
<dbReference type="Pfam" id="PF06042">
    <property type="entry name" value="NTP_transf_6"/>
    <property type="match status" value="1"/>
</dbReference>
<dbReference type="AlphaFoldDB" id="A0A1E8GP75"/>
<dbReference type="Proteomes" id="UP000178622">
    <property type="component" value="Unassembled WGS sequence"/>
</dbReference>
<dbReference type="STRING" id="1859473.BG261_10425"/>
<dbReference type="EMBL" id="MKIR01000004">
    <property type="protein sequence ID" value="OFI50049.1"/>
    <property type="molecule type" value="Genomic_DNA"/>
</dbReference>
<dbReference type="PANTHER" id="PTHR39166">
    <property type="entry name" value="BLL1166 PROTEIN"/>
    <property type="match status" value="1"/>
</dbReference>
<name>A0A1E8GP75_9LACT</name>
<dbReference type="InterPro" id="IPR009267">
    <property type="entry name" value="NTP_transf_6"/>
</dbReference>
<proteinExistence type="predicted"/>
<gene>
    <name evidence="1" type="ORF">BG261_10425</name>
</gene>
<dbReference type="PANTHER" id="PTHR39166:SF1">
    <property type="entry name" value="BLL1166 PROTEIN"/>
    <property type="match status" value="1"/>
</dbReference>
<evidence type="ECO:0008006" key="3">
    <source>
        <dbReference type="Google" id="ProtNLM"/>
    </source>
</evidence>
<sequence length="186" mass="22034">MKESQFIQILQSNPDFMELLAIVDNLKLKDSWICAGTIRNLMWNYLSGRNSLDKNTDIDVIFYDKSIPYEKNFLIQEKLKASYPHYEWEVKNQVYMHSHNLNTSPYLNSRDAVSKFPEKCTAIACRINSQDMEIELFAPYGVSDIVDFIIAPTPHFASNEERMLIFKERMQKKTWTTEWPKLRYLF</sequence>
<comment type="caution">
    <text evidence="1">The sequence shown here is derived from an EMBL/GenBank/DDBJ whole genome shotgun (WGS) entry which is preliminary data.</text>
</comment>
<dbReference type="RefSeq" id="WP_070791730.1">
    <property type="nucleotide sequence ID" value="NZ_MKIR01000004.1"/>
</dbReference>
<evidence type="ECO:0000313" key="1">
    <source>
        <dbReference type="EMBL" id="OFI50049.1"/>
    </source>
</evidence>
<reference evidence="2" key="1">
    <citation type="submission" date="2016-09" db="EMBL/GenBank/DDBJ databases">
        <title>Draft genome sequence of a novel species of the family Streptococcaceae isolated from flowers.</title>
        <authorList>
            <person name="Chuah L.-O."/>
            <person name="Yap K.-P."/>
            <person name="Thong K.L."/>
            <person name="Liong M.T."/>
            <person name="Ahmad R."/>
            <person name="Rusul G."/>
        </authorList>
    </citation>
    <scope>NUCLEOTIDE SEQUENCE [LARGE SCALE GENOMIC DNA]</scope>
    <source>
        <strain evidence="2">DF1</strain>
    </source>
</reference>
<keyword evidence="2" id="KW-1185">Reference proteome</keyword>
<evidence type="ECO:0000313" key="2">
    <source>
        <dbReference type="Proteomes" id="UP000178622"/>
    </source>
</evidence>